<evidence type="ECO:0000256" key="2">
    <source>
        <dbReference type="ARBA" id="ARBA00022692"/>
    </source>
</evidence>
<dbReference type="RefSeq" id="WP_125179801.1">
    <property type="nucleotide sequence ID" value="NZ_QZMU01000001.1"/>
</dbReference>
<keyword evidence="1 7" id="KW-1003">Cell membrane</keyword>
<dbReference type="GO" id="GO:0005886">
    <property type="term" value="C:plasma membrane"/>
    <property type="evidence" value="ECO:0007669"/>
    <property type="project" value="UniProtKB-SubCell"/>
</dbReference>
<comment type="subcellular location">
    <subcellularLocation>
        <location evidence="7">Cell inner membrane</location>
        <topology evidence="7">Single-pass membrane protein</topology>
    </subcellularLocation>
</comment>
<keyword evidence="2 7" id="KW-0812">Transmembrane</keyword>
<dbReference type="EC" id="4.2.2.29" evidence="7"/>
<keyword evidence="9" id="KW-1185">Reference proteome</keyword>
<dbReference type="Proteomes" id="UP000287798">
    <property type="component" value="Unassembled WGS sequence"/>
</dbReference>
<dbReference type="NCBIfam" id="TIGR00247">
    <property type="entry name" value="endolytic transglycosylase MltG"/>
    <property type="match status" value="1"/>
</dbReference>
<dbReference type="Pfam" id="PF02618">
    <property type="entry name" value="YceG"/>
    <property type="match status" value="1"/>
</dbReference>
<dbReference type="GO" id="GO:0071555">
    <property type="term" value="P:cell wall organization"/>
    <property type="evidence" value="ECO:0007669"/>
    <property type="project" value="UniProtKB-KW"/>
</dbReference>
<name>A0A426QFQ9_9GAMM</name>
<keyword evidence="6 7" id="KW-0961">Cell wall biogenesis/degradation</keyword>
<comment type="function">
    <text evidence="7">Functions as a peptidoglycan terminase that cleaves nascent peptidoglycan strands endolytically to terminate their elongation.</text>
</comment>
<keyword evidence="7" id="KW-0997">Cell inner membrane</keyword>
<evidence type="ECO:0000256" key="5">
    <source>
        <dbReference type="ARBA" id="ARBA00023239"/>
    </source>
</evidence>
<keyword evidence="4 7" id="KW-0472">Membrane</keyword>
<evidence type="ECO:0000256" key="4">
    <source>
        <dbReference type="ARBA" id="ARBA00023136"/>
    </source>
</evidence>
<dbReference type="Gene3D" id="3.30.160.60">
    <property type="entry name" value="Classic Zinc Finger"/>
    <property type="match status" value="1"/>
</dbReference>
<dbReference type="PANTHER" id="PTHR30518">
    <property type="entry name" value="ENDOLYTIC MUREIN TRANSGLYCOSYLASE"/>
    <property type="match status" value="1"/>
</dbReference>
<comment type="catalytic activity">
    <reaction evidence="7">
        <text>a peptidoglycan chain = a peptidoglycan chain with N-acetyl-1,6-anhydromuramyl-[peptide] at the reducing end + a peptidoglycan chain with N-acetylglucosamine at the non-reducing end.</text>
        <dbReference type="EC" id="4.2.2.29"/>
    </reaction>
</comment>
<dbReference type="PANTHER" id="PTHR30518:SF2">
    <property type="entry name" value="ENDOLYTIC MUREIN TRANSGLYCOSYLASE"/>
    <property type="match status" value="1"/>
</dbReference>
<dbReference type="AlphaFoldDB" id="A0A426QFQ9"/>
<comment type="caution">
    <text evidence="8">The sequence shown here is derived from an EMBL/GenBank/DDBJ whole genome shotgun (WGS) entry which is preliminary data.</text>
</comment>
<evidence type="ECO:0000256" key="6">
    <source>
        <dbReference type="ARBA" id="ARBA00023316"/>
    </source>
</evidence>
<evidence type="ECO:0000313" key="8">
    <source>
        <dbReference type="EMBL" id="RRQ20586.1"/>
    </source>
</evidence>
<feature type="transmembrane region" description="Helical" evidence="7">
    <location>
        <begin position="15"/>
        <end position="35"/>
    </location>
</feature>
<dbReference type="GO" id="GO:0008932">
    <property type="term" value="F:lytic endotransglycosylase activity"/>
    <property type="evidence" value="ECO:0007669"/>
    <property type="project" value="UniProtKB-UniRule"/>
</dbReference>
<gene>
    <name evidence="7 8" type="primary">mltG</name>
    <name evidence="8" type="ORF">D6C00_00365</name>
</gene>
<proteinExistence type="inferred from homology"/>
<dbReference type="CDD" id="cd08010">
    <property type="entry name" value="MltG_like"/>
    <property type="match status" value="1"/>
</dbReference>
<accession>A0A426QFQ9</accession>
<keyword evidence="5 7" id="KW-0456">Lyase</keyword>
<protein>
    <recommendedName>
        <fullName evidence="7">Endolytic murein transglycosylase</fullName>
        <ecNumber evidence="7">4.2.2.29</ecNumber>
    </recommendedName>
    <alternativeName>
        <fullName evidence="7">Peptidoglycan lytic transglycosylase</fullName>
    </alternativeName>
    <alternativeName>
        <fullName evidence="7">Peptidoglycan polymerization terminase</fullName>
    </alternativeName>
</protein>
<keyword evidence="3 7" id="KW-1133">Transmembrane helix</keyword>
<evidence type="ECO:0000256" key="1">
    <source>
        <dbReference type="ARBA" id="ARBA00022475"/>
    </source>
</evidence>
<dbReference type="HAMAP" id="MF_02065">
    <property type="entry name" value="MltG"/>
    <property type="match status" value="1"/>
</dbReference>
<sequence>MTTSDPQTSRLRRPLLLILLALLIAALGAVGWLYLDYQRFLRTPLVTETTGRVLQVQPGQSLSVLARRLHQEGLIRHPRYLTLLGRLSGQAGRIQAGEFHIPPGATPVDLLRVLTSGRVVQYPVTLIAGWTFQQLRTYLAEQPFLQHGLEEAVDDAELMRRLGRPEQHPEGWFLPDTYHFPRGTSELEVLRRALRAMENHLEQAWKGRDPELPLDSPYEALILASIVEKETGVPEERTRIAGVFIRRLERGMRLQTDPTVIYGMGETFDGNIRRRDLRTDTPYNTYTRGGLPPTPIALPSAEAVEAVMHPAEGDALYFVSRGDGSHVFSATLEEHNRAVRRYQLKRP</sequence>
<organism evidence="8 9">
    <name type="scientific">Thiohalobacter thiocyanaticus</name>
    <dbReference type="NCBI Taxonomy" id="585455"/>
    <lineage>
        <taxon>Bacteria</taxon>
        <taxon>Pseudomonadati</taxon>
        <taxon>Pseudomonadota</taxon>
        <taxon>Gammaproteobacteria</taxon>
        <taxon>Thiohalobacterales</taxon>
        <taxon>Thiohalobacteraceae</taxon>
        <taxon>Thiohalobacter</taxon>
    </lineage>
</organism>
<dbReference type="GO" id="GO:0009252">
    <property type="term" value="P:peptidoglycan biosynthetic process"/>
    <property type="evidence" value="ECO:0007669"/>
    <property type="project" value="UniProtKB-UniRule"/>
</dbReference>
<dbReference type="EMBL" id="QZMU01000001">
    <property type="protein sequence ID" value="RRQ20586.1"/>
    <property type="molecule type" value="Genomic_DNA"/>
</dbReference>
<evidence type="ECO:0000256" key="7">
    <source>
        <dbReference type="HAMAP-Rule" id="MF_02065"/>
    </source>
</evidence>
<dbReference type="InterPro" id="IPR003770">
    <property type="entry name" value="MLTG-like"/>
</dbReference>
<evidence type="ECO:0000256" key="3">
    <source>
        <dbReference type="ARBA" id="ARBA00022989"/>
    </source>
</evidence>
<evidence type="ECO:0000313" key="9">
    <source>
        <dbReference type="Proteomes" id="UP000287798"/>
    </source>
</evidence>
<comment type="similarity">
    <text evidence="7">Belongs to the transglycosylase MltG family.</text>
</comment>
<feature type="site" description="Important for catalytic activity" evidence="7">
    <location>
        <position position="230"/>
    </location>
</feature>
<reference evidence="8 9" key="1">
    <citation type="journal article" date="2010" name="Int. J. Syst. Evol. Microbiol.">
        <title>Thiohalobacter thiocyanaticus gen. nov., sp. nov., a moderately halophilic, sulfur-oxidizing gammaproteobacterium from hypersaline lakes, that utilizes thiocyanate.</title>
        <authorList>
            <person name="Sorokin D.Y."/>
            <person name="Kovaleva O.L."/>
            <person name="Tourova T.P."/>
            <person name="Muyzer G."/>
        </authorList>
    </citation>
    <scope>NUCLEOTIDE SEQUENCE [LARGE SCALE GENOMIC DNA]</scope>
    <source>
        <strain evidence="8 9">Hrh1</strain>
    </source>
</reference>
<dbReference type="Gene3D" id="3.30.1490.480">
    <property type="entry name" value="Endolytic murein transglycosylase"/>
    <property type="match status" value="1"/>
</dbReference>
<dbReference type="OrthoDB" id="9814591at2"/>